<accession>A0A1V2L8R6</accession>
<dbReference type="Pfam" id="PF08101">
    <property type="entry name" value="Msb1-Mug8_dom"/>
    <property type="match status" value="1"/>
</dbReference>
<dbReference type="InterPro" id="IPR012965">
    <property type="entry name" value="Msb1/Mug8_dom"/>
</dbReference>
<gene>
    <name evidence="3" type="ORF">BON22_2414</name>
</gene>
<dbReference type="AlphaFoldDB" id="A0A1V2L8R6"/>
<reference evidence="4" key="1">
    <citation type="journal article" date="2017" name="Genome Announc.">
        <title>Genome sequences of Cyberlindnera fabianii 65, Pichia kudriavzevii 129, and Saccharomyces cerevisiae 131 isolated from fermented masau fruits in Zimbabwe.</title>
        <authorList>
            <person name="van Rijswijck I.M.H."/>
            <person name="Derks M.F.L."/>
            <person name="Abee T."/>
            <person name="de Ridder D."/>
            <person name="Smid E.J."/>
        </authorList>
    </citation>
    <scope>NUCLEOTIDE SEQUENCE [LARGE SCALE GENOMIC DNA]</scope>
    <source>
        <strain evidence="4">65</strain>
    </source>
</reference>
<evidence type="ECO:0000259" key="2">
    <source>
        <dbReference type="Pfam" id="PF08101"/>
    </source>
</evidence>
<evidence type="ECO:0000313" key="4">
    <source>
        <dbReference type="Proteomes" id="UP000189513"/>
    </source>
</evidence>
<sequence length="395" mass="44036">MTATDSLGVPVNHSKQFEAKGNKLAQSPQKNKTVLHNDTKPLPMPKGHQHDDSDVFQHEFSRNDVRGLIHSITQELKIKGVKTPLVLLAFRPKADDHKLTEFLATVIPNGSLPAKQTIIDKCVKNTDEFTLVAALKYLWARLPMNAIVGWDAYDSFKKLEQRDNYPKKAFLEFMPQCLSSPSHASIVYDFLDLIVSFAANSKDNQLSGRKIAKMAGIWAFHGPPDTVNLTKSRLDPTENTFVDGLRDWLPSADAMFHLLLSFLRSMLPDDHSTKLQLPRTLQALLASNSYPPPDMTYSSTTLVSVPLVTIKTNVMSVSPMEMLNRVPKVLTFDNPDMFEAKEDFALLKSLCRSDDNILNKLSSESRRIIEAMCQKPKDSALKTTNNGDGVKGIAG</sequence>
<feature type="region of interest" description="Disordered" evidence="1">
    <location>
        <begin position="1"/>
        <end position="52"/>
    </location>
</feature>
<comment type="caution">
    <text evidence="3">The sequence shown here is derived from an EMBL/GenBank/DDBJ whole genome shotgun (WGS) entry which is preliminary data.</text>
</comment>
<feature type="compositionally biased region" description="Polar residues" evidence="1">
    <location>
        <begin position="24"/>
        <end position="36"/>
    </location>
</feature>
<dbReference type="PANTHER" id="PTHR28093">
    <property type="entry name" value="MORPHOGENESIS-RELATED PROTEIN MSB1"/>
    <property type="match status" value="1"/>
</dbReference>
<dbReference type="GO" id="GO:0005934">
    <property type="term" value="C:cellular bud tip"/>
    <property type="evidence" value="ECO:0007669"/>
    <property type="project" value="TreeGrafter"/>
</dbReference>
<feature type="domain" description="Meiotically up-regulated protein Msb1/Mug8" evidence="2">
    <location>
        <begin position="59"/>
        <end position="378"/>
    </location>
</feature>
<evidence type="ECO:0000256" key="1">
    <source>
        <dbReference type="SAM" id="MobiDB-lite"/>
    </source>
</evidence>
<keyword evidence="4" id="KW-1185">Reference proteome</keyword>
<dbReference type="STRING" id="36022.A0A1V2L8R6"/>
<dbReference type="InterPro" id="IPR037508">
    <property type="entry name" value="Msb1/Mug8"/>
</dbReference>
<dbReference type="GO" id="GO:0005935">
    <property type="term" value="C:cellular bud neck"/>
    <property type="evidence" value="ECO:0007669"/>
    <property type="project" value="TreeGrafter"/>
</dbReference>
<dbReference type="CDD" id="cd04401">
    <property type="entry name" value="RhoGAP_fMSB1"/>
    <property type="match status" value="1"/>
</dbReference>
<protein>
    <submittedName>
        <fullName evidence="3">Morphogenesis-related protein MSB1</fullName>
    </submittedName>
</protein>
<dbReference type="EMBL" id="MPUK01000004">
    <property type="protein sequence ID" value="ONH67686.1"/>
    <property type="molecule type" value="Genomic_DNA"/>
</dbReference>
<proteinExistence type="predicted"/>
<dbReference type="PANTHER" id="PTHR28093:SF1">
    <property type="entry name" value="MORPHOGENESIS-RELATED PROTEIN MSB1"/>
    <property type="match status" value="1"/>
</dbReference>
<evidence type="ECO:0000313" key="3">
    <source>
        <dbReference type="EMBL" id="ONH67686.1"/>
    </source>
</evidence>
<name>A0A1V2L8R6_CYBFA</name>
<organism evidence="3 4">
    <name type="scientific">Cyberlindnera fabianii</name>
    <name type="common">Yeast</name>
    <name type="synonym">Hansenula fabianii</name>
    <dbReference type="NCBI Taxonomy" id="36022"/>
    <lineage>
        <taxon>Eukaryota</taxon>
        <taxon>Fungi</taxon>
        <taxon>Dikarya</taxon>
        <taxon>Ascomycota</taxon>
        <taxon>Saccharomycotina</taxon>
        <taxon>Saccharomycetes</taxon>
        <taxon>Phaffomycetales</taxon>
        <taxon>Phaffomycetaceae</taxon>
        <taxon>Cyberlindnera</taxon>
    </lineage>
</organism>
<dbReference type="VEuPathDB" id="FungiDB:BON22_2414"/>
<dbReference type="Proteomes" id="UP000189513">
    <property type="component" value="Unassembled WGS sequence"/>
</dbReference>